<dbReference type="PANTHER" id="PTHR46743">
    <property type="entry name" value="TEICHOIC ACIDS EXPORT ATP-BINDING PROTEIN TAGH"/>
    <property type="match status" value="1"/>
</dbReference>
<dbReference type="Pfam" id="PF14524">
    <property type="entry name" value="Wzt_C"/>
    <property type="match status" value="1"/>
</dbReference>
<accession>Q5H4S7</accession>
<dbReference type="GO" id="GO:0140359">
    <property type="term" value="F:ABC-type transporter activity"/>
    <property type="evidence" value="ECO:0007669"/>
    <property type="project" value="InterPro"/>
</dbReference>
<keyword evidence="7" id="KW-1185">Reference proteome</keyword>
<dbReference type="STRING" id="291331.XOO0789"/>
<dbReference type="HOGENOM" id="CLU_000604_101_0_6"/>
<keyword evidence="3" id="KW-0547">Nucleotide-binding</keyword>
<dbReference type="KEGG" id="xoo:XOO0789"/>
<dbReference type="InterPro" id="IPR027417">
    <property type="entry name" value="P-loop_NTPase"/>
</dbReference>
<protein>
    <submittedName>
        <fullName evidence="6">ATP binding protein</fullName>
    </submittedName>
</protein>
<evidence type="ECO:0000313" key="6">
    <source>
        <dbReference type="EMBL" id="AAW74043.1"/>
    </source>
</evidence>
<sequence length="439" mass="48584">MPMCSDIAIEVKGLGKCFNVYDKPAHRLMQMLWRGRRRYYREFWALRQVSFSIRRGETVGIIGRNGAGKSTLLQMICGTLTPTEGQITVNGRVAALLELGAGFNPEFSGRENIYLAASLYGVDKKTISMRMESIATFADIGEFIEQPVKTYSSGMYVRLAFALIAHVDAEILVIDEALSVGDAYFQQKCMRFLANFQRQGGTLLFVSHDMGALNALCESAVLLRRRGEHYLCDVGSARDISAVYLRDLYSDRTTSAVTRASHPIQATYDSKNIEATRFHASPFRSNADGFGAGGARIESVAFHNMLGDPLVEFNSSEDIRLTVVARLNKSLSYPAVGFMLKNRKGQYILAESSDSYLREEAISIQEGSVLTVTFQLRLPRLIRGEYSLDVALAEGPGDDHVQHHWLHDAIVLTAINSQLVHGISGAQPLSVSVRYSNST</sequence>
<dbReference type="InterPro" id="IPR015860">
    <property type="entry name" value="ABC_transpr_TagH-like"/>
</dbReference>
<evidence type="ECO:0000256" key="2">
    <source>
        <dbReference type="ARBA" id="ARBA00022448"/>
    </source>
</evidence>
<dbReference type="GO" id="GO:0016020">
    <property type="term" value="C:membrane"/>
    <property type="evidence" value="ECO:0007669"/>
    <property type="project" value="InterPro"/>
</dbReference>
<dbReference type="Gene3D" id="2.70.50.60">
    <property type="entry name" value="abc- transporter (atp binding component) like domain"/>
    <property type="match status" value="1"/>
</dbReference>
<dbReference type="PROSITE" id="PS50893">
    <property type="entry name" value="ABC_TRANSPORTER_2"/>
    <property type="match status" value="1"/>
</dbReference>
<dbReference type="AlphaFoldDB" id="Q5H4S7"/>
<dbReference type="EMBL" id="AE013598">
    <property type="protein sequence ID" value="AAW74043.1"/>
    <property type="molecule type" value="Genomic_DNA"/>
</dbReference>
<dbReference type="InterPro" id="IPR003439">
    <property type="entry name" value="ABC_transporter-like_ATP-bd"/>
</dbReference>
<keyword evidence="2" id="KW-0813">Transport</keyword>
<organism evidence="6 7">
    <name type="scientific">Xanthomonas oryzae pv. oryzae (strain KACC10331 / KXO85)</name>
    <dbReference type="NCBI Taxonomy" id="291331"/>
    <lineage>
        <taxon>Bacteria</taxon>
        <taxon>Pseudomonadati</taxon>
        <taxon>Pseudomonadota</taxon>
        <taxon>Gammaproteobacteria</taxon>
        <taxon>Lysobacterales</taxon>
        <taxon>Lysobacteraceae</taxon>
        <taxon>Xanthomonas</taxon>
    </lineage>
</organism>
<evidence type="ECO:0000256" key="1">
    <source>
        <dbReference type="ARBA" id="ARBA00005417"/>
    </source>
</evidence>
<dbReference type="Proteomes" id="UP000006735">
    <property type="component" value="Chromosome"/>
</dbReference>
<dbReference type="GO" id="GO:0005524">
    <property type="term" value="F:ATP binding"/>
    <property type="evidence" value="ECO:0007669"/>
    <property type="project" value="UniProtKB-KW"/>
</dbReference>
<dbReference type="SUPFAM" id="SSF52540">
    <property type="entry name" value="P-loop containing nucleoside triphosphate hydrolases"/>
    <property type="match status" value="1"/>
</dbReference>
<comment type="similarity">
    <text evidence="1">Belongs to the ABC transporter superfamily.</text>
</comment>
<dbReference type="Gene3D" id="3.40.50.300">
    <property type="entry name" value="P-loop containing nucleotide triphosphate hydrolases"/>
    <property type="match status" value="1"/>
</dbReference>
<name>Q5H4S7_XANOR</name>
<feature type="domain" description="ABC transporter" evidence="5">
    <location>
        <begin position="26"/>
        <end position="250"/>
    </location>
</feature>
<dbReference type="GO" id="GO:0016887">
    <property type="term" value="F:ATP hydrolysis activity"/>
    <property type="evidence" value="ECO:0007669"/>
    <property type="project" value="InterPro"/>
</dbReference>
<reference evidence="6 7" key="1">
    <citation type="journal article" date="2005" name="Nucleic Acids Res.">
        <title>The genome sequence of Xanthomonas oryzae pathovar oryzae KACC10331, the bacterial blight pathogen of rice.</title>
        <authorList>
            <person name="Lee B.M."/>
            <person name="Park Y.J."/>
            <person name="Park D.S."/>
            <person name="Kang H.W."/>
            <person name="Kim J.G."/>
            <person name="Song E.S."/>
            <person name="Park I.C."/>
            <person name="Yoon U.H."/>
            <person name="Hahn J.H."/>
            <person name="Koo B.S."/>
            <person name="Lee G.B."/>
            <person name="Kim H."/>
            <person name="Park H.S."/>
            <person name="Yoon K.O."/>
            <person name="Kim J.H."/>
            <person name="Jung C.H."/>
            <person name="Koh N.H."/>
            <person name="Seo J.S."/>
            <person name="Go S.J."/>
        </authorList>
    </citation>
    <scope>NUCLEOTIDE SEQUENCE [LARGE SCALE GENOMIC DNA]</scope>
    <source>
        <strain evidence="7">KACC10331 / KXO85</strain>
    </source>
</reference>
<dbReference type="InterPro" id="IPR003593">
    <property type="entry name" value="AAA+_ATPase"/>
</dbReference>
<evidence type="ECO:0000256" key="3">
    <source>
        <dbReference type="ARBA" id="ARBA00022741"/>
    </source>
</evidence>
<keyword evidence="4" id="KW-0067">ATP-binding</keyword>
<gene>
    <name evidence="6" type="primary">wzt</name>
    <name evidence="6" type="ordered locus">XOO0789</name>
</gene>
<dbReference type="InterPro" id="IPR029439">
    <property type="entry name" value="Wzt_C"/>
</dbReference>
<proteinExistence type="inferred from homology"/>
<dbReference type="CDD" id="cd03220">
    <property type="entry name" value="ABC_KpsT_Wzt"/>
    <property type="match status" value="1"/>
</dbReference>
<dbReference type="InterPro" id="IPR050683">
    <property type="entry name" value="Bact_Polysacc_Export_ATP-bd"/>
</dbReference>
<evidence type="ECO:0000313" key="7">
    <source>
        <dbReference type="Proteomes" id="UP000006735"/>
    </source>
</evidence>
<dbReference type="CDD" id="cd10147">
    <property type="entry name" value="Wzt_C-like"/>
    <property type="match status" value="1"/>
</dbReference>
<dbReference type="Pfam" id="PF00005">
    <property type="entry name" value="ABC_tran"/>
    <property type="match status" value="1"/>
</dbReference>
<evidence type="ECO:0000256" key="4">
    <source>
        <dbReference type="ARBA" id="ARBA00022840"/>
    </source>
</evidence>
<dbReference type="PANTHER" id="PTHR46743:SF2">
    <property type="entry name" value="TEICHOIC ACIDS EXPORT ATP-BINDING PROTEIN TAGH"/>
    <property type="match status" value="1"/>
</dbReference>
<dbReference type="SMART" id="SM00382">
    <property type="entry name" value="AAA"/>
    <property type="match status" value="1"/>
</dbReference>
<evidence type="ECO:0000259" key="5">
    <source>
        <dbReference type="PROSITE" id="PS50893"/>
    </source>
</evidence>